<dbReference type="EMBL" id="AP022839">
    <property type="protein sequence ID" value="BCA94923.1"/>
    <property type="molecule type" value="Genomic_DNA"/>
</dbReference>
<keyword evidence="5" id="KW-1185">Reference proteome</keyword>
<organism evidence="4 5">
    <name type="scientific">Legionella antarctica</name>
    <dbReference type="NCBI Taxonomy" id="2708020"/>
    <lineage>
        <taxon>Bacteria</taxon>
        <taxon>Pseudomonadati</taxon>
        <taxon>Pseudomonadota</taxon>
        <taxon>Gammaproteobacteria</taxon>
        <taxon>Legionellales</taxon>
        <taxon>Legionellaceae</taxon>
        <taxon>Legionella</taxon>
    </lineage>
</organism>
<gene>
    <name evidence="4" type="ORF">TUM19329_12840</name>
</gene>
<evidence type="ECO:0000256" key="2">
    <source>
        <dbReference type="ARBA" id="ARBA00007637"/>
    </source>
</evidence>
<feature type="domain" description="NAD-dependent epimerase/dehydratase" evidence="3">
    <location>
        <begin position="4"/>
        <end position="227"/>
    </location>
</feature>
<dbReference type="InterPro" id="IPR001509">
    <property type="entry name" value="Epimerase_deHydtase"/>
</dbReference>
<evidence type="ECO:0000259" key="3">
    <source>
        <dbReference type="Pfam" id="PF01370"/>
    </source>
</evidence>
<comment type="pathway">
    <text evidence="1">Bacterial outer membrane biogenesis; LPS O-antigen biosynthesis.</text>
</comment>
<proteinExistence type="inferred from homology"/>
<dbReference type="SUPFAM" id="SSF51735">
    <property type="entry name" value="NAD(P)-binding Rossmann-fold domains"/>
    <property type="match status" value="1"/>
</dbReference>
<evidence type="ECO:0000313" key="5">
    <source>
        <dbReference type="Proteomes" id="UP000502894"/>
    </source>
</evidence>
<protein>
    <submittedName>
        <fullName evidence="4">NAD dependent epimerase/dehydratase</fullName>
    </submittedName>
</protein>
<comment type="similarity">
    <text evidence="2">Belongs to the NAD(P)-dependent epimerase/dehydratase family.</text>
</comment>
<sequence>MSKVLVTGGTGFIGKKLISALILAGHDVRCAVSRKVEELNVEQVVINKIELQDDWSEVLQGIDTVIHLAARVHIMDKNPSLDEYYKVNTIPTKNLAEQAAQHQVKRFIFLSTIKVNGEFTLNNAPFTEESDIHPEDPYAHSKLSAENHLNSIRQNTSMETVILRFPLVYGPGVRANFLKMLKLVNKGWPLPFGRINNKRSFVYIDNLISAICNVLTAPQAANQTYLVADDESWSLPALMGHLAKEMDVKVRLLPVPASLLAFAFRVFGLKDLNSRLFGSLEVSNSKIKSQLGWVPPVSSQDGLGKTAKWFKSEYSSS</sequence>
<accession>A0A6F8T3Z2</accession>
<dbReference type="KEGG" id="lant:TUM19329_12840"/>
<dbReference type="Proteomes" id="UP000502894">
    <property type="component" value="Chromosome"/>
</dbReference>
<reference evidence="4" key="1">
    <citation type="journal article" date="2020" name="Microbiol. Resour. Announc.">
        <title>Complete Genome Sequence of Novel Psychrotolerant Legionella Strain TUM19329, Isolated from Antarctic Lake Sediment.</title>
        <authorList>
            <person name="Shimada S."/>
            <person name="Nakai R."/>
            <person name="Aoki K."/>
            <person name="Shimoeda N."/>
            <person name="Ohno G."/>
            <person name="Miyazaki Y."/>
            <person name="Kudoh S."/>
            <person name="Imura S."/>
            <person name="Watanabe K."/>
            <person name="Ishii Y."/>
            <person name="Tateda K."/>
        </authorList>
    </citation>
    <scope>NUCLEOTIDE SEQUENCE [LARGE SCALE GENOMIC DNA]</scope>
    <source>
        <strain evidence="4">TUM19329</strain>
    </source>
</reference>
<dbReference type="InterPro" id="IPR036291">
    <property type="entry name" value="NAD(P)-bd_dom_sf"/>
</dbReference>
<evidence type="ECO:0000313" key="4">
    <source>
        <dbReference type="EMBL" id="BCA94923.1"/>
    </source>
</evidence>
<dbReference type="PANTHER" id="PTHR43000">
    <property type="entry name" value="DTDP-D-GLUCOSE 4,6-DEHYDRATASE-RELATED"/>
    <property type="match status" value="1"/>
</dbReference>
<evidence type="ECO:0000256" key="1">
    <source>
        <dbReference type="ARBA" id="ARBA00005125"/>
    </source>
</evidence>
<name>A0A6F8T3Z2_9GAMM</name>
<dbReference type="RefSeq" id="WP_173236658.1">
    <property type="nucleotide sequence ID" value="NZ_AP022839.1"/>
</dbReference>
<dbReference type="Pfam" id="PF01370">
    <property type="entry name" value="Epimerase"/>
    <property type="match status" value="1"/>
</dbReference>
<dbReference type="Gene3D" id="3.40.50.720">
    <property type="entry name" value="NAD(P)-binding Rossmann-like Domain"/>
    <property type="match status" value="1"/>
</dbReference>
<dbReference type="AlphaFoldDB" id="A0A6F8T3Z2"/>